<proteinExistence type="predicted"/>
<dbReference type="Proteomes" id="UP001498398">
    <property type="component" value="Unassembled WGS sequence"/>
</dbReference>
<evidence type="ECO:0000313" key="3">
    <source>
        <dbReference type="EMBL" id="KAK7445099.1"/>
    </source>
</evidence>
<comment type="caution">
    <text evidence="3">The sequence shown here is derived from an EMBL/GenBank/DDBJ whole genome shotgun (WGS) entry which is preliminary data.</text>
</comment>
<dbReference type="EMBL" id="JBANRG010000048">
    <property type="protein sequence ID" value="KAK7445099.1"/>
    <property type="molecule type" value="Genomic_DNA"/>
</dbReference>
<keyword evidence="1" id="KW-0175">Coiled coil</keyword>
<sequence>MVFRSDADWVRLQSMREKYEEAMKTQHRYQQDLDVANSKMKKLQEEVNLLLEAMLEVALQDPTRFAAPRQLSTSNFVPVPVSVPDCTRIQLIVQISINVGPPNHYHTHPHAPSISHSHSHGYHGHPYPGASHRHPQSRGPPHPQQLPPERNER</sequence>
<reference evidence="3 4" key="1">
    <citation type="submission" date="2024-01" db="EMBL/GenBank/DDBJ databases">
        <title>A draft genome for the cacao thread blight pathogen Marasmiellus scandens.</title>
        <authorList>
            <person name="Baruah I.K."/>
            <person name="Leung J."/>
            <person name="Bukari Y."/>
            <person name="Amoako-Attah I."/>
            <person name="Meinhardt L.W."/>
            <person name="Bailey B.A."/>
            <person name="Cohen S.P."/>
        </authorList>
    </citation>
    <scope>NUCLEOTIDE SEQUENCE [LARGE SCALE GENOMIC DNA]</scope>
    <source>
        <strain evidence="3 4">GH-19</strain>
    </source>
</reference>
<name>A0ABR1IZ50_9AGAR</name>
<keyword evidence="4" id="KW-1185">Reference proteome</keyword>
<accession>A0ABR1IZ50</accession>
<organism evidence="3 4">
    <name type="scientific">Marasmiellus scandens</name>
    <dbReference type="NCBI Taxonomy" id="2682957"/>
    <lineage>
        <taxon>Eukaryota</taxon>
        <taxon>Fungi</taxon>
        <taxon>Dikarya</taxon>
        <taxon>Basidiomycota</taxon>
        <taxon>Agaricomycotina</taxon>
        <taxon>Agaricomycetes</taxon>
        <taxon>Agaricomycetidae</taxon>
        <taxon>Agaricales</taxon>
        <taxon>Marasmiineae</taxon>
        <taxon>Omphalotaceae</taxon>
        <taxon>Marasmiellus</taxon>
    </lineage>
</organism>
<evidence type="ECO:0000313" key="4">
    <source>
        <dbReference type="Proteomes" id="UP001498398"/>
    </source>
</evidence>
<protein>
    <submittedName>
        <fullName evidence="3">Uncharacterized protein</fullName>
    </submittedName>
</protein>
<feature type="region of interest" description="Disordered" evidence="2">
    <location>
        <begin position="103"/>
        <end position="153"/>
    </location>
</feature>
<gene>
    <name evidence="3" type="ORF">VKT23_014962</name>
</gene>
<evidence type="ECO:0000256" key="1">
    <source>
        <dbReference type="SAM" id="Coils"/>
    </source>
</evidence>
<evidence type="ECO:0000256" key="2">
    <source>
        <dbReference type="SAM" id="MobiDB-lite"/>
    </source>
</evidence>
<feature type="coiled-coil region" evidence="1">
    <location>
        <begin position="12"/>
        <end position="60"/>
    </location>
</feature>